<dbReference type="InterPro" id="IPR012003">
    <property type="entry name" value="ATP_PFK_prok-type"/>
</dbReference>
<organism evidence="13 14">
    <name type="scientific">candidate division KSB3 bacterium</name>
    <dbReference type="NCBI Taxonomy" id="2044937"/>
    <lineage>
        <taxon>Bacteria</taxon>
        <taxon>candidate division KSB3</taxon>
    </lineage>
</organism>
<dbReference type="Gene3D" id="3.40.50.460">
    <property type="entry name" value="Phosphofructokinase domain"/>
    <property type="match status" value="1"/>
</dbReference>
<feature type="coiled-coil region" evidence="11">
    <location>
        <begin position="241"/>
        <end position="272"/>
    </location>
</feature>
<keyword evidence="10" id="KW-0067">ATP-binding</keyword>
<dbReference type="InterPro" id="IPR015912">
    <property type="entry name" value="Phosphofructokinase_CS"/>
</dbReference>
<evidence type="ECO:0000256" key="6">
    <source>
        <dbReference type="ARBA" id="ARBA00022723"/>
    </source>
</evidence>
<feature type="binding site" description="in other chain" evidence="10">
    <location>
        <begin position="299"/>
        <end position="302"/>
    </location>
    <ligand>
        <name>substrate</name>
        <note>ligand shared between dimeric partners</note>
    </ligand>
</feature>
<keyword evidence="10" id="KW-0547">Nucleotide-binding</keyword>
<dbReference type="PANTHER" id="PTHR13697">
    <property type="entry name" value="PHOSPHOFRUCTOKINASE"/>
    <property type="match status" value="1"/>
</dbReference>
<dbReference type="GO" id="GO:0070095">
    <property type="term" value="F:fructose-6-phosphate binding"/>
    <property type="evidence" value="ECO:0007669"/>
    <property type="project" value="TreeGrafter"/>
</dbReference>
<keyword evidence="11" id="KW-0175">Coiled coil</keyword>
<feature type="binding site" evidence="10">
    <location>
        <position position="12"/>
    </location>
    <ligand>
        <name>ATP</name>
        <dbReference type="ChEBI" id="CHEBI:30616"/>
    </ligand>
</feature>
<feature type="binding site" description="in other chain" evidence="10">
    <location>
        <position position="230"/>
    </location>
    <ligand>
        <name>substrate</name>
        <note>ligand shared between dimeric partners</note>
    </ligand>
</feature>
<comment type="caution">
    <text evidence="10">Lacks conserved residue(s) required for the propagation of feature annotation.</text>
</comment>
<feature type="site" description="Important for substrate specificity; cannot use PPi as phosphoryl donor" evidence="10">
    <location>
        <position position="112"/>
    </location>
</feature>
<feature type="binding site" description="in other chain" evidence="10">
    <location>
        <begin position="177"/>
        <end position="179"/>
    </location>
    <ligand>
        <name>substrate</name>
        <note>ligand shared between dimeric partners</note>
    </ligand>
</feature>
<dbReference type="GO" id="GO:0042802">
    <property type="term" value="F:identical protein binding"/>
    <property type="evidence" value="ECO:0007669"/>
    <property type="project" value="TreeGrafter"/>
</dbReference>
<dbReference type="PANTHER" id="PTHR13697:SF52">
    <property type="entry name" value="ATP-DEPENDENT 6-PHOSPHOFRUCTOKINASE 3"/>
    <property type="match status" value="1"/>
</dbReference>
<protein>
    <recommendedName>
        <fullName evidence="10">ATP-dependent 6-phosphofructokinase</fullName>
        <shortName evidence="10">ATP-PFK</shortName>
        <shortName evidence="10">Phosphofructokinase</shortName>
        <ecNumber evidence="10">2.7.1.11</ecNumber>
    </recommendedName>
    <alternativeName>
        <fullName evidence="10">Phosphohexokinase</fullName>
    </alternativeName>
</protein>
<dbReference type="PRINTS" id="PR00476">
    <property type="entry name" value="PHFRCTKINASE"/>
</dbReference>
<keyword evidence="9 10" id="KW-0324">Glycolysis</keyword>
<dbReference type="AlphaFoldDB" id="A0A9D5Q597"/>
<dbReference type="GO" id="GO:0005524">
    <property type="term" value="F:ATP binding"/>
    <property type="evidence" value="ECO:0007669"/>
    <property type="project" value="UniProtKB-KW"/>
</dbReference>
<evidence type="ECO:0000256" key="10">
    <source>
        <dbReference type="HAMAP-Rule" id="MF_01976"/>
    </source>
</evidence>
<keyword evidence="4 10" id="KW-0963">Cytoplasm</keyword>
<keyword evidence="8 10" id="KW-0460">Magnesium</keyword>
<feature type="binding site" evidence="10">
    <location>
        <begin position="74"/>
        <end position="75"/>
    </location>
    <ligand>
        <name>ATP</name>
        <dbReference type="ChEBI" id="CHEBI:30616"/>
    </ligand>
</feature>
<keyword evidence="6 10" id="KW-0479">Metal-binding</keyword>
<feature type="active site" description="Proton acceptor" evidence="10">
    <location>
        <position position="135"/>
    </location>
</feature>
<dbReference type="EMBL" id="WJJP01000226">
    <property type="protein sequence ID" value="MBD3324375.1"/>
    <property type="molecule type" value="Genomic_DNA"/>
</dbReference>
<dbReference type="GO" id="GO:0048029">
    <property type="term" value="F:monosaccharide binding"/>
    <property type="evidence" value="ECO:0007669"/>
    <property type="project" value="TreeGrafter"/>
</dbReference>
<dbReference type="GO" id="GO:0006002">
    <property type="term" value="P:fructose 6-phosphate metabolic process"/>
    <property type="evidence" value="ECO:0007669"/>
    <property type="project" value="InterPro"/>
</dbReference>
<comment type="pathway">
    <text evidence="3 10">Carbohydrate degradation; glycolysis; D-glyceraldehyde 3-phosphate and glycerone phosphate from D-glucose: step 3/4.</text>
</comment>
<comment type="subunit">
    <text evidence="10">Homodimer or homotetramer.</text>
</comment>
<gene>
    <name evidence="10" type="primary">pfkA</name>
    <name evidence="13" type="ORF">GF339_07300</name>
</gene>
<dbReference type="Proteomes" id="UP000649604">
    <property type="component" value="Unassembled WGS sequence"/>
</dbReference>
<dbReference type="PROSITE" id="PS00433">
    <property type="entry name" value="PHOSPHOFRUCTOKINASE"/>
    <property type="match status" value="1"/>
</dbReference>
<dbReference type="InterPro" id="IPR022953">
    <property type="entry name" value="ATP_PFK"/>
</dbReference>
<evidence type="ECO:0000256" key="7">
    <source>
        <dbReference type="ARBA" id="ARBA00022777"/>
    </source>
</evidence>
<feature type="binding site" evidence="10">
    <location>
        <position position="170"/>
    </location>
    <ligand>
        <name>substrate</name>
        <note>ligand shared between dimeric partners</note>
    </ligand>
</feature>
<name>A0A9D5Q597_9BACT</name>
<evidence type="ECO:0000256" key="4">
    <source>
        <dbReference type="ARBA" id="ARBA00022490"/>
    </source>
</evidence>
<dbReference type="SUPFAM" id="SSF53784">
    <property type="entry name" value="Phosphofructokinase"/>
    <property type="match status" value="1"/>
</dbReference>
<evidence type="ECO:0000256" key="5">
    <source>
        <dbReference type="ARBA" id="ARBA00022679"/>
    </source>
</evidence>
<keyword evidence="5 10" id="KW-0808">Transferase</keyword>
<feature type="binding site" description="in other chain" evidence="10">
    <location>
        <begin position="133"/>
        <end position="135"/>
    </location>
    <ligand>
        <name>substrate</name>
        <note>ligand shared between dimeric partners</note>
    </ligand>
</feature>
<comment type="cofactor">
    <cofactor evidence="1 10">
        <name>Mg(2+)</name>
        <dbReference type="ChEBI" id="CHEBI:18420"/>
    </cofactor>
</comment>
<dbReference type="GO" id="GO:0061621">
    <property type="term" value="P:canonical glycolysis"/>
    <property type="evidence" value="ECO:0007669"/>
    <property type="project" value="TreeGrafter"/>
</dbReference>
<evidence type="ECO:0000256" key="1">
    <source>
        <dbReference type="ARBA" id="ARBA00001946"/>
    </source>
</evidence>
<dbReference type="GO" id="GO:0030388">
    <property type="term" value="P:fructose 1,6-bisphosphate metabolic process"/>
    <property type="evidence" value="ECO:0007669"/>
    <property type="project" value="TreeGrafter"/>
</dbReference>
<dbReference type="HAMAP" id="MF_01976">
    <property type="entry name" value="Phosphofructokinase_III"/>
    <property type="match status" value="1"/>
</dbReference>
<dbReference type="GO" id="GO:0005945">
    <property type="term" value="C:6-phosphofructokinase complex"/>
    <property type="evidence" value="ECO:0007669"/>
    <property type="project" value="TreeGrafter"/>
</dbReference>
<evidence type="ECO:0000313" key="14">
    <source>
        <dbReference type="Proteomes" id="UP000649604"/>
    </source>
</evidence>
<reference evidence="13" key="1">
    <citation type="submission" date="2019-11" db="EMBL/GenBank/DDBJ databases">
        <title>Microbial mats filling the niche in hypersaline microbial mats.</title>
        <authorList>
            <person name="Wong H.L."/>
            <person name="Macleod F.I."/>
            <person name="White R.A. III"/>
            <person name="Burns B.P."/>
        </authorList>
    </citation>
    <scope>NUCLEOTIDE SEQUENCE</scope>
    <source>
        <strain evidence="13">Rbin_158</strain>
    </source>
</reference>
<evidence type="ECO:0000256" key="3">
    <source>
        <dbReference type="ARBA" id="ARBA00004679"/>
    </source>
</evidence>
<dbReference type="InterPro" id="IPR035966">
    <property type="entry name" value="PKF_sf"/>
</dbReference>
<dbReference type="FunFam" id="3.40.50.460:FF:000002">
    <property type="entry name" value="ATP-dependent 6-phosphofructokinase"/>
    <property type="match status" value="1"/>
</dbReference>
<dbReference type="InterPro" id="IPR000023">
    <property type="entry name" value="Phosphofructokinase_dom"/>
</dbReference>
<dbReference type="NCBIfam" id="NF002872">
    <property type="entry name" value="PRK03202.1"/>
    <property type="match status" value="1"/>
</dbReference>
<dbReference type="EC" id="2.7.1.11" evidence="10"/>
<feature type="binding site" evidence="10">
    <location>
        <position position="293"/>
    </location>
    <ligand>
        <name>substrate</name>
        <note>ligand shared between dimeric partners</note>
    </ligand>
</feature>
<comment type="caution">
    <text evidence="13">The sequence shown here is derived from an EMBL/GenBank/DDBJ whole genome shotgun (WGS) entry which is preliminary data.</text>
</comment>
<keyword evidence="7 10" id="KW-0418">Kinase</keyword>
<accession>A0A9D5Q597</accession>
<comment type="subcellular location">
    <subcellularLocation>
        <location evidence="2 10">Cytoplasm</location>
    </subcellularLocation>
</comment>
<dbReference type="GO" id="GO:0016208">
    <property type="term" value="F:AMP binding"/>
    <property type="evidence" value="ECO:0007669"/>
    <property type="project" value="TreeGrafter"/>
</dbReference>
<comment type="similarity">
    <text evidence="10">Belongs to the phosphofructokinase type A (PFKA) family. Mixed-substrate PFK group III subfamily.</text>
</comment>
<evidence type="ECO:0000313" key="13">
    <source>
        <dbReference type="EMBL" id="MBD3324375.1"/>
    </source>
</evidence>
<evidence type="ECO:0000256" key="11">
    <source>
        <dbReference type="SAM" id="Coils"/>
    </source>
</evidence>
<evidence type="ECO:0000256" key="8">
    <source>
        <dbReference type="ARBA" id="ARBA00022842"/>
    </source>
</evidence>
<dbReference type="GO" id="GO:0046872">
    <property type="term" value="F:metal ion binding"/>
    <property type="evidence" value="ECO:0007669"/>
    <property type="project" value="UniProtKB-KW"/>
</dbReference>
<sequence length="375" mass="40193">MRKYIGILTAGGDSPGLNAAIRGIGKAAQGAFDMQVIGFRDGFRGLMENRTMRLDGNQLSGILTVGGTILGTSRDKPHRMPMGGKTMDMTDAIKETYEKHHLDVLVCLGGGGTQKNAYRLMEKGMNIITLPKTIDNDVAMTDITFGFDTALGIATEAIDRLHSTAHSHHRIIIVEIMGHNTGWLALGAGISGGADVILIPEIPYDIDKVADAIKRRSRGGKRFSIVAVAEGAVSTKDAPILQEARQKKKRAKGKGKKQKKEAAAELEAVEKQHQGNTLRLSNQLEELTGLEARVTILGHLQRGGIPSAADRLLATRLGTTCADLIQNGQHGVMVAARGEGTEAVPLEEVVGKRKTVPLDHPWIESARLVGTNLGD</sequence>
<comment type="catalytic activity">
    <reaction evidence="10">
        <text>beta-D-fructose 6-phosphate + ATP = beta-D-fructose 1,6-bisphosphate + ADP + H(+)</text>
        <dbReference type="Rhea" id="RHEA:16109"/>
        <dbReference type="ChEBI" id="CHEBI:15378"/>
        <dbReference type="ChEBI" id="CHEBI:30616"/>
        <dbReference type="ChEBI" id="CHEBI:32966"/>
        <dbReference type="ChEBI" id="CHEBI:57634"/>
        <dbReference type="ChEBI" id="CHEBI:456216"/>
        <dbReference type="EC" id="2.7.1.11"/>
    </reaction>
</comment>
<evidence type="ECO:0000256" key="2">
    <source>
        <dbReference type="ARBA" id="ARBA00004496"/>
    </source>
</evidence>
<feature type="domain" description="Phosphofructokinase" evidence="12">
    <location>
        <begin position="5"/>
        <end position="325"/>
    </location>
</feature>
<dbReference type="GO" id="GO:0003872">
    <property type="term" value="F:6-phosphofructokinase activity"/>
    <property type="evidence" value="ECO:0007669"/>
    <property type="project" value="UniProtKB-UniRule"/>
</dbReference>
<dbReference type="PIRSF" id="PIRSF000532">
    <property type="entry name" value="ATP_PFK_prok"/>
    <property type="match status" value="1"/>
</dbReference>
<comment type="function">
    <text evidence="10">Catalyzes the phosphorylation of D-fructose 6-phosphate to fructose 1,6-bisphosphate by ATP, the first committing step of glycolysis.</text>
</comment>
<dbReference type="InterPro" id="IPR012829">
    <property type="entry name" value="Phosphofructokinase_III"/>
</dbReference>
<proteinExistence type="inferred from homology"/>
<dbReference type="Pfam" id="PF00365">
    <property type="entry name" value="PFK"/>
    <property type="match status" value="1"/>
</dbReference>
<dbReference type="GO" id="GO:0047334">
    <property type="term" value="F:diphosphate-fructose-6-phosphate 1-phosphotransferase activity"/>
    <property type="evidence" value="ECO:0007669"/>
    <property type="project" value="InterPro"/>
</dbReference>
<evidence type="ECO:0000256" key="9">
    <source>
        <dbReference type="ARBA" id="ARBA00023152"/>
    </source>
</evidence>
<dbReference type="Gene3D" id="3.40.50.450">
    <property type="match status" value="1"/>
</dbReference>
<evidence type="ECO:0000259" key="12">
    <source>
        <dbReference type="Pfam" id="PF00365"/>
    </source>
</evidence>